<dbReference type="InterPro" id="IPR002921">
    <property type="entry name" value="Fungal_lipase-type"/>
</dbReference>
<evidence type="ECO:0000313" key="3">
    <source>
        <dbReference type="EMBL" id="KAK0411958.1"/>
    </source>
</evidence>
<dbReference type="Proteomes" id="UP001175271">
    <property type="component" value="Unassembled WGS sequence"/>
</dbReference>
<reference evidence="3" key="1">
    <citation type="submission" date="2023-06" db="EMBL/GenBank/DDBJ databases">
        <title>Genomic analysis of the entomopathogenic nematode Steinernema hermaphroditum.</title>
        <authorList>
            <person name="Schwarz E.M."/>
            <person name="Heppert J.K."/>
            <person name="Baniya A."/>
            <person name="Schwartz H.T."/>
            <person name="Tan C.-H."/>
            <person name="Antoshechkin I."/>
            <person name="Sternberg P.W."/>
            <person name="Goodrich-Blair H."/>
            <person name="Dillman A.R."/>
        </authorList>
    </citation>
    <scope>NUCLEOTIDE SEQUENCE</scope>
    <source>
        <strain evidence="3">PS9179</strain>
        <tissue evidence="3">Whole animal</tissue>
    </source>
</reference>
<protein>
    <recommendedName>
        <fullName evidence="2">Fungal lipase-type domain-containing protein</fullName>
    </recommendedName>
</protein>
<keyword evidence="1" id="KW-0732">Signal</keyword>
<dbReference type="CDD" id="cd00519">
    <property type="entry name" value="Lipase_3"/>
    <property type="match status" value="1"/>
</dbReference>
<dbReference type="SUPFAM" id="SSF53474">
    <property type="entry name" value="alpha/beta-Hydrolases"/>
    <property type="match status" value="1"/>
</dbReference>
<name>A0AA39HW06_9BILA</name>
<dbReference type="InterPro" id="IPR029058">
    <property type="entry name" value="AB_hydrolase_fold"/>
</dbReference>
<proteinExistence type="predicted"/>
<organism evidence="3 4">
    <name type="scientific">Steinernema hermaphroditum</name>
    <dbReference type="NCBI Taxonomy" id="289476"/>
    <lineage>
        <taxon>Eukaryota</taxon>
        <taxon>Metazoa</taxon>
        <taxon>Ecdysozoa</taxon>
        <taxon>Nematoda</taxon>
        <taxon>Chromadorea</taxon>
        <taxon>Rhabditida</taxon>
        <taxon>Tylenchina</taxon>
        <taxon>Panagrolaimomorpha</taxon>
        <taxon>Strongyloidoidea</taxon>
        <taxon>Steinernematidae</taxon>
        <taxon>Steinernema</taxon>
    </lineage>
</organism>
<dbReference type="Gene3D" id="3.40.50.1820">
    <property type="entry name" value="alpha/beta hydrolase"/>
    <property type="match status" value="1"/>
</dbReference>
<dbReference type="Pfam" id="PF01764">
    <property type="entry name" value="Lipase_3"/>
    <property type="match status" value="1"/>
</dbReference>
<dbReference type="AlphaFoldDB" id="A0AA39HW06"/>
<feature type="domain" description="Fungal lipase-type" evidence="2">
    <location>
        <begin position="90"/>
        <end position="227"/>
    </location>
</feature>
<evidence type="ECO:0000313" key="4">
    <source>
        <dbReference type="Proteomes" id="UP001175271"/>
    </source>
</evidence>
<comment type="caution">
    <text evidence="3">The sequence shown here is derived from an EMBL/GenBank/DDBJ whole genome shotgun (WGS) entry which is preliminary data.</text>
</comment>
<feature type="chain" id="PRO_5041289578" description="Fungal lipase-type domain-containing protein" evidence="1">
    <location>
        <begin position="18"/>
        <end position="291"/>
    </location>
</feature>
<evidence type="ECO:0000256" key="1">
    <source>
        <dbReference type="SAM" id="SignalP"/>
    </source>
</evidence>
<keyword evidence="4" id="KW-1185">Reference proteome</keyword>
<dbReference type="PANTHER" id="PTHR45908:SF8">
    <property type="entry name" value="FUNGAL LIPASE-LIKE DOMAIN-CONTAINING PROTEIN"/>
    <property type="match status" value="1"/>
</dbReference>
<accession>A0AA39HW06</accession>
<sequence length="291" mass="32422">MLRGTVLLCAFLGCVFAAPTKPVYDEELARNKFYPMAAAAYATDPAPCVGNTFANSTVQRQRTVACDKDTKDDTCSGFTAVSHDDKAIILSFRGSEGAIQLFTEGLEAVASKRLDFIGGGTVCRYFLDAFDDLWKGGMKDDFMVLRNRYHTYDVWVTGHSLGGAMATLAAGYLVKTGLVDDDQLKLITFGQPRTGDEAFAKAHDSQISYTFRVVHKKDIVPHLPPEKFEGYYHHQYEVWYNNNMAVSDSYSVCGDESNKCSDSKLPNMFSEDHLIYFGIKVHDLTDQTCKR</sequence>
<dbReference type="GO" id="GO:0006629">
    <property type="term" value="P:lipid metabolic process"/>
    <property type="evidence" value="ECO:0007669"/>
    <property type="project" value="InterPro"/>
</dbReference>
<gene>
    <name evidence="3" type="ORF">QR680_005944</name>
</gene>
<dbReference type="PANTHER" id="PTHR45908">
    <property type="entry name" value="PROTEIN CBG11750-RELATED"/>
    <property type="match status" value="1"/>
</dbReference>
<evidence type="ECO:0000259" key="2">
    <source>
        <dbReference type="Pfam" id="PF01764"/>
    </source>
</evidence>
<dbReference type="EMBL" id="JAUCMV010000003">
    <property type="protein sequence ID" value="KAK0411958.1"/>
    <property type="molecule type" value="Genomic_DNA"/>
</dbReference>
<feature type="signal peptide" evidence="1">
    <location>
        <begin position="1"/>
        <end position="17"/>
    </location>
</feature>